<dbReference type="RefSeq" id="WP_072990428.1">
    <property type="nucleotide sequence ID" value="NZ_FQWE01000004.1"/>
</dbReference>
<dbReference type="SMART" id="SM00014">
    <property type="entry name" value="acidPPc"/>
    <property type="match status" value="1"/>
</dbReference>
<feature type="transmembrane region" description="Helical" evidence="1">
    <location>
        <begin position="134"/>
        <end position="153"/>
    </location>
</feature>
<feature type="transmembrane region" description="Helical" evidence="1">
    <location>
        <begin position="159"/>
        <end position="177"/>
    </location>
</feature>
<feature type="domain" description="Phosphatidic acid phosphatase type 2/haloperoxidase" evidence="2">
    <location>
        <begin position="60"/>
        <end position="174"/>
    </location>
</feature>
<keyword evidence="1" id="KW-0472">Membrane</keyword>
<protein>
    <submittedName>
        <fullName evidence="3">Undecaprenyl-diphosphatase</fullName>
    </submittedName>
</protein>
<dbReference type="AlphaFoldDB" id="A0A1M5H0U2"/>
<dbReference type="InterPro" id="IPR036938">
    <property type="entry name" value="PAP2/HPO_sf"/>
</dbReference>
<feature type="transmembrane region" description="Helical" evidence="1">
    <location>
        <begin position="58"/>
        <end position="78"/>
    </location>
</feature>
<evidence type="ECO:0000313" key="3">
    <source>
        <dbReference type="EMBL" id="SHG09574.1"/>
    </source>
</evidence>
<evidence type="ECO:0000256" key="1">
    <source>
        <dbReference type="SAM" id="Phobius"/>
    </source>
</evidence>
<keyword evidence="1" id="KW-0812">Transmembrane</keyword>
<evidence type="ECO:0000259" key="2">
    <source>
        <dbReference type="SMART" id="SM00014"/>
    </source>
</evidence>
<keyword evidence="4" id="KW-1185">Reference proteome</keyword>
<dbReference type="SUPFAM" id="SSF48317">
    <property type="entry name" value="Acid phosphatase/Vanadium-dependent haloperoxidase"/>
    <property type="match status" value="1"/>
</dbReference>
<dbReference type="InterPro" id="IPR000326">
    <property type="entry name" value="PAP2/HPO"/>
</dbReference>
<dbReference type="Gene3D" id="1.20.144.10">
    <property type="entry name" value="Phosphatidic acid phosphatase type 2/haloperoxidase"/>
    <property type="match status" value="1"/>
</dbReference>
<reference evidence="4" key="1">
    <citation type="submission" date="2016-11" db="EMBL/GenBank/DDBJ databases">
        <authorList>
            <person name="Varghese N."/>
            <person name="Submissions S."/>
        </authorList>
    </citation>
    <scope>NUCLEOTIDE SEQUENCE [LARGE SCALE GENOMIC DNA]</scope>
    <source>
        <strain evidence="4">DSM 19741</strain>
    </source>
</reference>
<sequence length="198" mass="23268">MLEKLLTLDTDLFVFLNGLGSSTYDALWLLITRQSNWIPLFLLLLYVIFKKLGGKQTLYLLFFVAVLVTFTDQMTNLFKNGFERLRPCNNPEINSFIRVVQVRNSFSFFSGHASNSMAVATLIYFTLRSYFKYFSLLFLWPFIFAYSRIYLGLHYPIDILTGYLFGFVFGFLMFKIYKIAQQRYFPLPSKYLQHATNS</sequence>
<dbReference type="PANTHER" id="PTHR14969">
    <property type="entry name" value="SPHINGOSINE-1-PHOSPHATE PHOSPHOHYDROLASE"/>
    <property type="match status" value="1"/>
</dbReference>
<dbReference type="EMBL" id="FQWE01000004">
    <property type="protein sequence ID" value="SHG09574.1"/>
    <property type="molecule type" value="Genomic_DNA"/>
</dbReference>
<evidence type="ECO:0000313" key="4">
    <source>
        <dbReference type="Proteomes" id="UP000184036"/>
    </source>
</evidence>
<feature type="transmembrane region" description="Helical" evidence="1">
    <location>
        <begin position="106"/>
        <end position="127"/>
    </location>
</feature>
<keyword evidence="1" id="KW-1133">Transmembrane helix</keyword>
<gene>
    <name evidence="3" type="ORF">SAMN05444396_104289</name>
</gene>
<feature type="transmembrane region" description="Helical" evidence="1">
    <location>
        <begin position="26"/>
        <end position="49"/>
    </location>
</feature>
<dbReference type="OrthoDB" id="9789113at2"/>
<accession>A0A1M5H0U2</accession>
<proteinExistence type="predicted"/>
<name>A0A1M5H0U2_9FLAO</name>
<dbReference type="STRING" id="271157.SAMN05444396_104289"/>
<organism evidence="3 4">
    <name type="scientific">Flavobacterium segetis</name>
    <dbReference type="NCBI Taxonomy" id="271157"/>
    <lineage>
        <taxon>Bacteria</taxon>
        <taxon>Pseudomonadati</taxon>
        <taxon>Bacteroidota</taxon>
        <taxon>Flavobacteriia</taxon>
        <taxon>Flavobacteriales</taxon>
        <taxon>Flavobacteriaceae</taxon>
        <taxon>Flavobacterium</taxon>
    </lineage>
</organism>
<dbReference type="Pfam" id="PF01569">
    <property type="entry name" value="PAP2"/>
    <property type="match status" value="1"/>
</dbReference>
<dbReference type="PANTHER" id="PTHR14969:SF13">
    <property type="entry name" value="AT30094P"/>
    <property type="match status" value="1"/>
</dbReference>
<dbReference type="Proteomes" id="UP000184036">
    <property type="component" value="Unassembled WGS sequence"/>
</dbReference>